<comment type="caution">
    <text evidence="2">The sequence shown here is derived from an EMBL/GenBank/DDBJ whole genome shotgun (WGS) entry which is preliminary data.</text>
</comment>
<dbReference type="InterPro" id="IPR032675">
    <property type="entry name" value="LRR_dom_sf"/>
</dbReference>
<dbReference type="GO" id="GO:0019005">
    <property type="term" value="C:SCF ubiquitin ligase complex"/>
    <property type="evidence" value="ECO:0007669"/>
    <property type="project" value="TreeGrafter"/>
</dbReference>
<evidence type="ECO:0000313" key="2">
    <source>
        <dbReference type="EMBL" id="KAF7161925.1"/>
    </source>
</evidence>
<protein>
    <recommendedName>
        <fullName evidence="4">F-box domain-containing protein</fullName>
    </recommendedName>
</protein>
<evidence type="ECO:0000313" key="3">
    <source>
        <dbReference type="Proteomes" id="UP000654922"/>
    </source>
</evidence>
<reference evidence="2" key="1">
    <citation type="submission" date="2020-06" db="EMBL/GenBank/DDBJ databases">
        <title>Draft genome sequences of strains closely related to Aspergillus parafelis and Aspergillus hiratsukae.</title>
        <authorList>
            <person name="Dos Santos R.A.C."/>
            <person name="Rivero-Menendez O."/>
            <person name="Steenwyk J.L."/>
            <person name="Mead M.E."/>
            <person name="Goldman G.H."/>
            <person name="Alastruey-Izquierdo A."/>
            <person name="Rokas A."/>
        </authorList>
    </citation>
    <scope>NUCLEOTIDE SEQUENCE</scope>
    <source>
        <strain evidence="2">CNM-CM5623</strain>
    </source>
</reference>
<organism evidence="2 3">
    <name type="scientific">Aspergillus felis</name>
    <dbReference type="NCBI Taxonomy" id="1287682"/>
    <lineage>
        <taxon>Eukaryota</taxon>
        <taxon>Fungi</taxon>
        <taxon>Dikarya</taxon>
        <taxon>Ascomycota</taxon>
        <taxon>Pezizomycotina</taxon>
        <taxon>Eurotiomycetes</taxon>
        <taxon>Eurotiomycetidae</taxon>
        <taxon>Eurotiales</taxon>
        <taxon>Aspergillaceae</taxon>
        <taxon>Aspergillus</taxon>
        <taxon>Aspergillus subgen. Fumigati</taxon>
    </lineage>
</organism>
<accession>A0A8H6PVM2</accession>
<dbReference type="SUPFAM" id="SSF52047">
    <property type="entry name" value="RNI-like"/>
    <property type="match status" value="1"/>
</dbReference>
<dbReference type="GO" id="GO:0031146">
    <property type="term" value="P:SCF-dependent proteasomal ubiquitin-dependent protein catabolic process"/>
    <property type="evidence" value="ECO:0007669"/>
    <property type="project" value="TreeGrafter"/>
</dbReference>
<dbReference type="OrthoDB" id="5426109at2759"/>
<proteinExistence type="predicted"/>
<sequence length="586" mass="67087">MMAAIHRRNMPNPLLLPEIVASVIDNVHLVPDILNCACVNRMWSVAALKKLYKGSLNDMQFRTPDIGSLNCLFVASRERFARNMSFAKHLLLSTDAIAFDPTGRTVTTCYEKCRALRHRKYANILLQPQGSGLTSLVIPLEIKNQDWSIISDLLLTPTIEFLAINRYYCGLVMDSPGYLQEPITPADKFSNLKALTVYNQDVGPEIYELCQLLQRCNLQFFHLEETAHSRVGRLTRSDLTEVLLCLRRHQNLETLALFIPYCSPPLESTSEEDQGNPWPRLKALYLAKRPQEWLGLLSTFDELQILCLQDLGTGLPTMDQNVLENIAKCRSLRFIDLDFRDLDNVEALLDIARGCPLLQKFRVKAVHLSGEHCLGEDQFFELLSALPRLEFLALDAKFEMDDAKLQDLARHCPRLVVLDLPYTRLHLSLTTMINLDPLWQLETMTFAQIYFKYPPRSKSDAIQSIAPEWRRIFPRLRYVRCHSDPPYRMEDDWSEESEADNGSMSADDDSSLSDFVADSDGNHSEQYALRRKLWKVLGYGKDLDIHHKILYMWQTNLEIKTIGWPVVPLAAFFHPDAHSTTAKCGP</sequence>
<evidence type="ECO:0000256" key="1">
    <source>
        <dbReference type="SAM" id="MobiDB-lite"/>
    </source>
</evidence>
<dbReference type="PANTHER" id="PTHR13318">
    <property type="entry name" value="PARTNER OF PAIRED, ISOFORM B-RELATED"/>
    <property type="match status" value="1"/>
</dbReference>
<feature type="region of interest" description="Disordered" evidence="1">
    <location>
        <begin position="489"/>
        <end position="510"/>
    </location>
</feature>
<dbReference type="EMBL" id="JACBAE010001358">
    <property type="protein sequence ID" value="KAF7161925.1"/>
    <property type="molecule type" value="Genomic_DNA"/>
</dbReference>
<evidence type="ECO:0008006" key="4">
    <source>
        <dbReference type="Google" id="ProtNLM"/>
    </source>
</evidence>
<dbReference type="AlphaFoldDB" id="A0A8H6PVM2"/>
<gene>
    <name evidence="2" type="ORF">CNMCM5623_007340</name>
</gene>
<dbReference type="Gene3D" id="3.80.10.10">
    <property type="entry name" value="Ribonuclease Inhibitor"/>
    <property type="match status" value="1"/>
</dbReference>
<dbReference type="Proteomes" id="UP000654922">
    <property type="component" value="Unassembled WGS sequence"/>
</dbReference>
<name>A0A8H6PVM2_9EURO</name>